<dbReference type="Proteomes" id="UP001190700">
    <property type="component" value="Unassembled WGS sequence"/>
</dbReference>
<proteinExistence type="predicted"/>
<reference evidence="3 4" key="1">
    <citation type="journal article" date="2015" name="Genome Biol. Evol.">
        <title>Comparative Genomics of a Bacterivorous Green Alga Reveals Evolutionary Causalities and Consequences of Phago-Mixotrophic Mode of Nutrition.</title>
        <authorList>
            <person name="Burns J.A."/>
            <person name="Paasch A."/>
            <person name="Narechania A."/>
            <person name="Kim E."/>
        </authorList>
    </citation>
    <scope>NUCLEOTIDE SEQUENCE [LARGE SCALE GENOMIC DNA]</scope>
    <source>
        <strain evidence="3 4">PLY_AMNH</strain>
    </source>
</reference>
<organism evidence="3 4">
    <name type="scientific">Cymbomonas tetramitiformis</name>
    <dbReference type="NCBI Taxonomy" id="36881"/>
    <lineage>
        <taxon>Eukaryota</taxon>
        <taxon>Viridiplantae</taxon>
        <taxon>Chlorophyta</taxon>
        <taxon>Pyramimonadophyceae</taxon>
        <taxon>Pyramimonadales</taxon>
        <taxon>Pyramimonadaceae</taxon>
        <taxon>Cymbomonas</taxon>
    </lineage>
</organism>
<protein>
    <submittedName>
        <fullName evidence="3">Uncharacterized protein</fullName>
    </submittedName>
</protein>
<dbReference type="EMBL" id="LGRX02021140">
    <property type="protein sequence ID" value="KAK3257011.1"/>
    <property type="molecule type" value="Genomic_DNA"/>
</dbReference>
<evidence type="ECO:0000256" key="1">
    <source>
        <dbReference type="SAM" id="Coils"/>
    </source>
</evidence>
<evidence type="ECO:0000313" key="4">
    <source>
        <dbReference type="Proteomes" id="UP001190700"/>
    </source>
</evidence>
<accession>A0AAE0KQF3</accession>
<feature type="coiled-coil region" evidence="1">
    <location>
        <begin position="53"/>
        <end position="106"/>
    </location>
</feature>
<name>A0AAE0KQF3_9CHLO</name>
<comment type="caution">
    <text evidence="3">The sequence shown here is derived from an EMBL/GenBank/DDBJ whole genome shotgun (WGS) entry which is preliminary data.</text>
</comment>
<keyword evidence="4" id="KW-1185">Reference proteome</keyword>
<feature type="non-terminal residue" evidence="3">
    <location>
        <position position="343"/>
    </location>
</feature>
<gene>
    <name evidence="3" type="ORF">CYMTET_33885</name>
</gene>
<evidence type="ECO:0000256" key="2">
    <source>
        <dbReference type="SAM" id="MobiDB-lite"/>
    </source>
</evidence>
<keyword evidence="1" id="KW-0175">Coiled coil</keyword>
<sequence>MHERTEGELREAAREAGALRESLGRSHEAVTVARWRCEIDAAKAADLEVREVERRWTEKLEAERAECREETERKVAAAVRVEAEAARAARAEREEALEEARGADALERTEGELWRRREAGVAESLGRPHEAAIEARWRCEIDAAKAADLEVREVERRWTEKLEAERAECREETERKVAAAVREEAAIFERKMAPMSPAPAGTLTPSGQTMMRRGEAYSRGRGMRKPFNPPRLVENTAEDRATRGAPARVKTLLGPAETRLGRALLEKCKTRKGYRAVYAPAGVGGGNIRAVRPGKPIHFKRCASDEYARFDLDVLSEDEVARATDELLGHEMYQAFSGLVDGA</sequence>
<evidence type="ECO:0000313" key="3">
    <source>
        <dbReference type="EMBL" id="KAK3257011.1"/>
    </source>
</evidence>
<dbReference type="AlphaFoldDB" id="A0AAE0KQF3"/>
<feature type="region of interest" description="Disordered" evidence="2">
    <location>
        <begin position="1"/>
        <end position="28"/>
    </location>
</feature>